<keyword evidence="3" id="KW-1185">Reference proteome</keyword>
<evidence type="ECO:0000313" key="3">
    <source>
        <dbReference type="Proteomes" id="UP000316093"/>
    </source>
</evidence>
<sequence>MMRSLFLAALLATGAAQAADTTTVTASGAWIRVLPGSLPAGGYVTLQNTSDKAVAVTGAASPDYGDAMIHRSSTETGMGRMEMVDKVPVPAKGSVAFAPGGYHVMLMQAKHPVNPGDKVRVTFTLSDGSTLPVTFLARPANANGPAD</sequence>
<dbReference type="InterPro" id="IPR058248">
    <property type="entry name" value="Lxx211020-like"/>
</dbReference>
<dbReference type="SUPFAM" id="SSF110087">
    <property type="entry name" value="DR1885-like metal-binding protein"/>
    <property type="match status" value="1"/>
</dbReference>
<evidence type="ECO:0000313" key="2">
    <source>
        <dbReference type="EMBL" id="QDE38751.1"/>
    </source>
</evidence>
<protein>
    <submittedName>
        <fullName evidence="2">Copper chaperone PCu(A)C</fullName>
    </submittedName>
</protein>
<feature type="chain" id="PRO_5021340930" evidence="1">
    <location>
        <begin position="19"/>
        <end position="147"/>
    </location>
</feature>
<gene>
    <name evidence="2" type="ORF">FIV34_05820</name>
</gene>
<keyword evidence="1" id="KW-0732">Signal</keyword>
<reference evidence="2 3" key="1">
    <citation type="submission" date="2019-06" db="EMBL/GenBank/DDBJ databases">
        <title>A complete genome sequence for Luteibacter pinisoli MAH-14.</title>
        <authorList>
            <person name="Baltrus D.A."/>
        </authorList>
    </citation>
    <scope>NUCLEOTIDE SEQUENCE [LARGE SCALE GENOMIC DNA]</scope>
    <source>
        <strain evidence="2 3">MAH-14</strain>
    </source>
</reference>
<organism evidence="2 3">
    <name type="scientific">Luteibacter pinisoli</name>
    <dbReference type="NCBI Taxonomy" id="2589080"/>
    <lineage>
        <taxon>Bacteria</taxon>
        <taxon>Pseudomonadati</taxon>
        <taxon>Pseudomonadota</taxon>
        <taxon>Gammaproteobacteria</taxon>
        <taxon>Lysobacterales</taxon>
        <taxon>Rhodanobacteraceae</taxon>
        <taxon>Luteibacter</taxon>
    </lineage>
</organism>
<evidence type="ECO:0000256" key="1">
    <source>
        <dbReference type="SAM" id="SignalP"/>
    </source>
</evidence>
<dbReference type="AlphaFoldDB" id="A0A4Y5Z0P9"/>
<dbReference type="Gene3D" id="2.60.40.1890">
    <property type="entry name" value="PCu(A)C copper chaperone"/>
    <property type="match status" value="1"/>
</dbReference>
<dbReference type="KEGG" id="lpy:FIV34_05820"/>
<dbReference type="RefSeq" id="WP_139980558.1">
    <property type="nucleotide sequence ID" value="NZ_CP041046.1"/>
</dbReference>
<dbReference type="InterPro" id="IPR007410">
    <property type="entry name" value="LpqE-like"/>
</dbReference>
<accession>A0A4Y5Z0P9</accession>
<dbReference type="PANTHER" id="PTHR36302:SF1">
    <property type="entry name" value="COPPER CHAPERONE PCU(A)C"/>
    <property type="match status" value="1"/>
</dbReference>
<dbReference type="PANTHER" id="PTHR36302">
    <property type="entry name" value="BLR7088 PROTEIN"/>
    <property type="match status" value="1"/>
</dbReference>
<dbReference type="Proteomes" id="UP000316093">
    <property type="component" value="Chromosome"/>
</dbReference>
<dbReference type="InterPro" id="IPR036182">
    <property type="entry name" value="PCuAC_sf"/>
</dbReference>
<proteinExistence type="predicted"/>
<dbReference type="OrthoDB" id="9796962at2"/>
<name>A0A4Y5Z0P9_9GAMM</name>
<dbReference type="Pfam" id="PF04314">
    <property type="entry name" value="PCuAC"/>
    <property type="match status" value="1"/>
</dbReference>
<feature type="signal peptide" evidence="1">
    <location>
        <begin position="1"/>
        <end position="18"/>
    </location>
</feature>
<dbReference type="EMBL" id="CP041046">
    <property type="protein sequence ID" value="QDE38751.1"/>
    <property type="molecule type" value="Genomic_DNA"/>
</dbReference>